<keyword evidence="7" id="KW-0472">Membrane</keyword>
<comment type="caution">
    <text evidence="11">The sequence shown here is derived from an EMBL/GenBank/DDBJ whole genome shotgun (WGS) entry which is preliminary data.</text>
</comment>
<dbReference type="InterPro" id="IPR027417">
    <property type="entry name" value="P-loop_NTPase"/>
</dbReference>
<dbReference type="PANTHER" id="PTHR42711:SF19">
    <property type="entry name" value="DOXORUBICIN RESISTANCE ATP-BINDING PROTEIN DRRA"/>
    <property type="match status" value="1"/>
</dbReference>
<comment type="subcellular location">
    <subcellularLocation>
        <location evidence="1">Cell membrane</location>
        <topology evidence="1">Peripheral membrane protein</topology>
    </subcellularLocation>
</comment>
<dbReference type="NCBIfam" id="TIGR01188">
    <property type="entry name" value="drrA"/>
    <property type="match status" value="1"/>
</dbReference>
<evidence type="ECO:0000256" key="5">
    <source>
        <dbReference type="ARBA" id="ARBA00022840"/>
    </source>
</evidence>
<proteinExistence type="inferred from homology"/>
<feature type="domain" description="ABC transporter" evidence="10">
    <location>
        <begin position="5"/>
        <end position="235"/>
    </location>
</feature>
<name>A0ABV9EIA6_9ACTN</name>
<dbReference type="PROSITE" id="PS50893">
    <property type="entry name" value="ABC_TRANSPORTER_2"/>
    <property type="match status" value="1"/>
</dbReference>
<dbReference type="InterPro" id="IPR003593">
    <property type="entry name" value="AAA+_ATPase"/>
</dbReference>
<evidence type="ECO:0000313" key="11">
    <source>
        <dbReference type="EMBL" id="MFC4587979.1"/>
    </source>
</evidence>
<evidence type="ECO:0000256" key="2">
    <source>
        <dbReference type="ARBA" id="ARBA00022448"/>
    </source>
</evidence>
<dbReference type="EMBL" id="JBHSFN010000010">
    <property type="protein sequence ID" value="MFC4587979.1"/>
    <property type="molecule type" value="Genomic_DNA"/>
</dbReference>
<evidence type="ECO:0000256" key="8">
    <source>
        <dbReference type="ARBA" id="ARBA00023251"/>
    </source>
</evidence>
<evidence type="ECO:0000256" key="7">
    <source>
        <dbReference type="ARBA" id="ARBA00023136"/>
    </source>
</evidence>
<keyword evidence="8" id="KW-0046">Antibiotic resistance</keyword>
<keyword evidence="3" id="KW-1003">Cell membrane</keyword>
<gene>
    <name evidence="11" type="ORF">ACFO8L_17945</name>
</gene>
<keyword evidence="5 11" id="KW-0067">ATP-binding</keyword>
<protein>
    <submittedName>
        <fullName evidence="11">ATP-binding cassette domain-containing protein</fullName>
    </submittedName>
</protein>
<dbReference type="SMART" id="SM00382">
    <property type="entry name" value="AAA"/>
    <property type="match status" value="1"/>
</dbReference>
<evidence type="ECO:0000256" key="6">
    <source>
        <dbReference type="ARBA" id="ARBA00022967"/>
    </source>
</evidence>
<keyword evidence="12" id="KW-1185">Reference proteome</keyword>
<dbReference type="InterPro" id="IPR005894">
    <property type="entry name" value="DrrA"/>
</dbReference>
<evidence type="ECO:0000259" key="10">
    <source>
        <dbReference type="PROSITE" id="PS50893"/>
    </source>
</evidence>
<keyword evidence="6" id="KW-1278">Translocase</keyword>
<dbReference type="InterPro" id="IPR025302">
    <property type="entry name" value="DrrA1/2-like_C"/>
</dbReference>
<organism evidence="11 12">
    <name type="scientific">Sphaerisporangium corydalis</name>
    <dbReference type="NCBI Taxonomy" id="1441875"/>
    <lineage>
        <taxon>Bacteria</taxon>
        <taxon>Bacillati</taxon>
        <taxon>Actinomycetota</taxon>
        <taxon>Actinomycetes</taxon>
        <taxon>Streptosporangiales</taxon>
        <taxon>Streptosporangiaceae</taxon>
        <taxon>Sphaerisporangium</taxon>
    </lineage>
</organism>
<keyword evidence="4" id="KW-0547">Nucleotide-binding</keyword>
<dbReference type="InterPro" id="IPR050763">
    <property type="entry name" value="ABC_transporter_ATP-binding"/>
</dbReference>
<dbReference type="Gene3D" id="3.40.50.300">
    <property type="entry name" value="P-loop containing nucleotide triphosphate hydrolases"/>
    <property type="match status" value="1"/>
</dbReference>
<accession>A0ABV9EIA6</accession>
<dbReference type="Pfam" id="PF13732">
    <property type="entry name" value="DrrA1-3_C"/>
    <property type="match status" value="1"/>
</dbReference>
<evidence type="ECO:0000256" key="1">
    <source>
        <dbReference type="ARBA" id="ARBA00004202"/>
    </source>
</evidence>
<dbReference type="Pfam" id="PF00005">
    <property type="entry name" value="ABC_tran"/>
    <property type="match status" value="1"/>
</dbReference>
<evidence type="ECO:0000256" key="9">
    <source>
        <dbReference type="ARBA" id="ARBA00049985"/>
    </source>
</evidence>
<dbReference type="InterPro" id="IPR003439">
    <property type="entry name" value="ABC_transporter-like_ATP-bd"/>
</dbReference>
<dbReference type="GO" id="GO:0005524">
    <property type="term" value="F:ATP binding"/>
    <property type="evidence" value="ECO:0007669"/>
    <property type="project" value="UniProtKB-KW"/>
</dbReference>
<evidence type="ECO:0000256" key="4">
    <source>
        <dbReference type="ARBA" id="ARBA00022741"/>
    </source>
</evidence>
<dbReference type="PANTHER" id="PTHR42711">
    <property type="entry name" value="ABC TRANSPORTER ATP-BINDING PROTEIN"/>
    <property type="match status" value="1"/>
</dbReference>
<evidence type="ECO:0000256" key="3">
    <source>
        <dbReference type="ARBA" id="ARBA00022475"/>
    </source>
</evidence>
<dbReference type="RefSeq" id="WP_262840752.1">
    <property type="nucleotide sequence ID" value="NZ_JANZYP010000002.1"/>
</dbReference>
<dbReference type="Proteomes" id="UP001595891">
    <property type="component" value="Unassembled WGS sequence"/>
</dbReference>
<evidence type="ECO:0000313" key="12">
    <source>
        <dbReference type="Proteomes" id="UP001595891"/>
    </source>
</evidence>
<comment type="similarity">
    <text evidence="9">Belongs to the ABC transporter superfamily. Drug exporter-1 (DrugE1) (TC 3.A.1.105) family.</text>
</comment>
<reference evidence="12" key="1">
    <citation type="journal article" date="2019" name="Int. J. Syst. Evol. Microbiol.">
        <title>The Global Catalogue of Microorganisms (GCM) 10K type strain sequencing project: providing services to taxonomists for standard genome sequencing and annotation.</title>
        <authorList>
            <consortium name="The Broad Institute Genomics Platform"/>
            <consortium name="The Broad Institute Genome Sequencing Center for Infectious Disease"/>
            <person name="Wu L."/>
            <person name="Ma J."/>
        </authorList>
    </citation>
    <scope>NUCLEOTIDE SEQUENCE [LARGE SCALE GENOMIC DNA]</scope>
    <source>
        <strain evidence="12">CCUG 49560</strain>
    </source>
</reference>
<dbReference type="SUPFAM" id="SSF52540">
    <property type="entry name" value="P-loop containing nucleoside triphosphate hydrolases"/>
    <property type="match status" value="1"/>
</dbReference>
<sequence length="317" mass="33976">MTGAIVADGLVKTYGKVRALDGFDLDVPEGSVLALLGPNGAGKSTAVRVLTTLLRPDAGRATIMGVDVTRDAPAVRRMIGVTGQQTSVDDQLTGRENLQMFGRLSRLPRKAAKVRAEELIERFALTDVASRRTRTYSGGLRRRLDLAACLLSRPPVVFLDEPTTGLDPRSRLGLWETVSELAREGRTILLTTQYLEEADNLADTVVLVDQGRVVAKGTPGELKSLAGGGSLEIVVASADMLEKTERIVEAVVKGAPVVNVRALRVTAPVTDDTELLGEVLQSLGAAGVRLEDFTLRRPTLDEVFLALTGEPEKDGVR</sequence>
<keyword evidence="2" id="KW-0813">Transport</keyword>